<feature type="region of interest" description="Disordered" evidence="3">
    <location>
        <begin position="482"/>
        <end position="509"/>
    </location>
</feature>
<organism evidence="6 7">
    <name type="scientific">Candida dubliniensis (strain CD36 / ATCC MYA-646 / CBS 7987 / NCPF 3949 / NRRL Y-17841)</name>
    <name type="common">Yeast</name>
    <dbReference type="NCBI Taxonomy" id="573826"/>
    <lineage>
        <taxon>Eukaryota</taxon>
        <taxon>Fungi</taxon>
        <taxon>Dikarya</taxon>
        <taxon>Ascomycota</taxon>
        <taxon>Saccharomycotina</taxon>
        <taxon>Pichiomycetes</taxon>
        <taxon>Debaryomycetaceae</taxon>
        <taxon>Candida/Lodderomyces clade</taxon>
        <taxon>Candida</taxon>
    </lineage>
</organism>
<dbReference type="GO" id="GO:0045944">
    <property type="term" value="P:positive regulation of transcription by RNA polymerase II"/>
    <property type="evidence" value="ECO:0007669"/>
    <property type="project" value="TreeGrafter"/>
</dbReference>
<feature type="region of interest" description="Disordered" evidence="3">
    <location>
        <begin position="288"/>
        <end position="314"/>
    </location>
</feature>
<name>B9WA71_CANDC</name>
<dbReference type="EMBL" id="FM992689">
    <property type="protein sequence ID" value="CAX43290.1"/>
    <property type="molecule type" value="Genomic_DNA"/>
</dbReference>
<feature type="compositionally biased region" description="Low complexity" evidence="3">
    <location>
        <begin position="93"/>
        <end position="145"/>
    </location>
</feature>
<dbReference type="AlphaFoldDB" id="B9WA71"/>
<evidence type="ECO:0000313" key="6">
    <source>
        <dbReference type="EMBL" id="CAX43290.1"/>
    </source>
</evidence>
<dbReference type="RefSeq" id="XP_002417991.1">
    <property type="nucleotide sequence ID" value="XM_002417946.1"/>
</dbReference>
<keyword evidence="1 2" id="KW-0238">DNA-binding</keyword>
<sequence>MHPSAQANNHQHAPQPYQQMSHYNAQQMHQQQLHHQLMTPNPYQQHFQQQMHPQLHHEDHLNMHFNPMSFQQQQQQQQAQQHLHHFGHQIPTSAQQQGPAPQQPHLHQQIPHPLSHHQTPQPTPQPLVQQQQQQQQQSPQPARQPRQTKKQKQQQQQQQQANQDRADAHSQAQQHHMAMLARANQNDMLESSTRKVAPRSSDLFRVGPPFSITKQHQPVYCVGTDMPVTPLLHARIDRGFEMGETGSWIGYKRNYFTLVASFTLQDFDFEKFIGNKFYTYDKINNKVNGFPPHHPSHPQNQPQNHPNHPHHNQHAGEVRVPITYFAIRLVAKCSDEDVAISLIQHTAKRDKGPQFPPPIYPAVPSDLPDHETVKVSCNKRNNNKIETMNKIFYFDRGNYYQEYNLDSYKDQSILKSYPSQSISKVARFERIQFTSSIRVKSTNTAARYFTLHVELLGIIEDEDLQIQPILLSSIESPPLIVRGRSPSSYHKDRTSGYRATNTPTPTPPQ</sequence>
<evidence type="ECO:0000313" key="7">
    <source>
        <dbReference type="Proteomes" id="UP000002605"/>
    </source>
</evidence>
<dbReference type="PANTHER" id="PTHR35144">
    <property type="entry name" value="MEIOSIS-SPECIFIC TRANSCRIPTION FACTOR NDT80"/>
    <property type="match status" value="1"/>
</dbReference>
<gene>
    <name evidence="5" type="ordered locus">Cd36_15120</name>
    <name evidence="6" type="ORF">CD36_15120</name>
</gene>
<reference evidence="6 7" key="1">
    <citation type="journal article" date="2009" name="Genome Res.">
        <title>Comparative genomics of the fungal pathogens Candida dubliniensis and Candida albicans.</title>
        <authorList>
            <person name="Jackson A.P."/>
            <person name="Gamble J.A."/>
            <person name="Yeomans T."/>
            <person name="Moran G.P."/>
            <person name="Saunders D."/>
            <person name="Harris D."/>
            <person name="Aslett M."/>
            <person name="Barrell J.F."/>
            <person name="Butler G."/>
            <person name="Citiulo F."/>
            <person name="Coleman D.C."/>
            <person name="de Groot P.W.J."/>
            <person name="Goodwin T.J."/>
            <person name="Quail M.A."/>
            <person name="McQuillan J."/>
            <person name="Munro C.A."/>
            <person name="Pain A."/>
            <person name="Poulter R.T."/>
            <person name="Rajandream M.A."/>
            <person name="Renauld H."/>
            <person name="Spiering M.J."/>
            <person name="Tivey A."/>
            <person name="Gow N.A.R."/>
            <person name="Barrell B."/>
            <person name="Sullivan D.J."/>
            <person name="Berriman M."/>
        </authorList>
    </citation>
    <scope>NUCLEOTIDE SEQUENCE [LARGE SCALE GENOMIC DNA]</scope>
    <source>
        <strain evidence="7">CD36 / ATCC MYA-646 / CBS 7987 / NCPF 3949 / NRRL Y-17841</strain>
    </source>
</reference>
<dbReference type="Pfam" id="PF05224">
    <property type="entry name" value="NDT80_PhoG"/>
    <property type="match status" value="1"/>
</dbReference>
<feature type="domain" description="NDT80" evidence="4">
    <location>
        <begin position="166"/>
        <end position="493"/>
    </location>
</feature>
<dbReference type="HOGENOM" id="CLU_032654_1_0_1"/>
<feature type="region of interest" description="Disordered" evidence="3">
    <location>
        <begin position="91"/>
        <end position="176"/>
    </location>
</feature>
<dbReference type="GO" id="GO:0051321">
    <property type="term" value="P:meiotic cell cycle"/>
    <property type="evidence" value="ECO:0007669"/>
    <property type="project" value="TreeGrafter"/>
</dbReference>
<dbReference type="GO" id="GO:0000228">
    <property type="term" value="C:nuclear chromosome"/>
    <property type="evidence" value="ECO:0007669"/>
    <property type="project" value="TreeGrafter"/>
</dbReference>
<evidence type="ECO:0000256" key="1">
    <source>
        <dbReference type="ARBA" id="ARBA00023125"/>
    </source>
</evidence>
<evidence type="ECO:0000256" key="3">
    <source>
        <dbReference type="SAM" id="MobiDB-lite"/>
    </source>
</evidence>
<dbReference type="InterPro" id="IPR024061">
    <property type="entry name" value="NDT80_DNA-bd_dom"/>
</dbReference>
<dbReference type="Proteomes" id="UP000002605">
    <property type="component" value="Chromosome 2"/>
</dbReference>
<feature type="DNA-binding region" description="NDT80" evidence="2">
    <location>
        <begin position="166"/>
        <end position="493"/>
    </location>
</feature>
<dbReference type="InterPro" id="IPR008967">
    <property type="entry name" value="p53-like_TF_DNA-bd_sf"/>
</dbReference>
<dbReference type="InterPro" id="IPR052605">
    <property type="entry name" value="Fungal_trans_regulator"/>
</dbReference>
<keyword evidence="7" id="KW-1185">Reference proteome</keyword>
<feature type="compositionally biased region" description="Low complexity" evidence="3">
    <location>
        <begin position="153"/>
        <end position="163"/>
    </location>
</feature>
<dbReference type="VEuPathDB" id="FungiDB:CD36_15120"/>
<protein>
    <submittedName>
        <fullName evidence="6">Meiosis-specific transcription factor, putative</fullName>
    </submittedName>
</protein>
<dbReference type="KEGG" id="cdu:CD36_15120"/>
<dbReference type="GeneID" id="8045572"/>
<evidence type="ECO:0000259" key="4">
    <source>
        <dbReference type="PROSITE" id="PS51517"/>
    </source>
</evidence>
<dbReference type="PROSITE" id="PS51517">
    <property type="entry name" value="NDT80"/>
    <property type="match status" value="1"/>
</dbReference>
<feature type="compositionally biased region" description="Low complexity" evidence="3">
    <location>
        <begin position="297"/>
        <end position="306"/>
    </location>
</feature>
<dbReference type="eggNOG" id="ENOG502R1FS">
    <property type="taxonomic scope" value="Eukaryota"/>
</dbReference>
<dbReference type="SUPFAM" id="SSF49417">
    <property type="entry name" value="p53-like transcription factors"/>
    <property type="match status" value="1"/>
</dbReference>
<dbReference type="PANTHER" id="PTHR35144:SF2">
    <property type="entry name" value="MEIOSIS-SPECIFIC TRANSCRIPTION FACTOR NDT80"/>
    <property type="match status" value="1"/>
</dbReference>
<accession>B9WA71</accession>
<dbReference type="GO" id="GO:0003700">
    <property type="term" value="F:DNA-binding transcription factor activity"/>
    <property type="evidence" value="ECO:0007669"/>
    <property type="project" value="UniProtKB-UniRule"/>
</dbReference>
<dbReference type="InterPro" id="IPR037141">
    <property type="entry name" value="NDT80_DNA-bd_dom_sf"/>
</dbReference>
<proteinExistence type="predicted"/>
<evidence type="ECO:0000313" key="5">
    <source>
        <dbReference type="CGD" id="CAL0000167136"/>
    </source>
</evidence>
<evidence type="ECO:0000256" key="2">
    <source>
        <dbReference type="PROSITE-ProRule" id="PRU00850"/>
    </source>
</evidence>
<dbReference type="OrthoDB" id="2288358at2759"/>
<dbReference type="CGD" id="CAL0000167136">
    <property type="gene designation" value="Cd36_15120"/>
</dbReference>
<dbReference type="GO" id="GO:0003677">
    <property type="term" value="F:DNA binding"/>
    <property type="evidence" value="ECO:0007669"/>
    <property type="project" value="UniProtKB-KW"/>
</dbReference>
<dbReference type="Gene3D" id="2.60.40.1390">
    <property type="entry name" value="NDT80 DNA-binding domain"/>
    <property type="match status" value="1"/>
</dbReference>